<dbReference type="PANTHER" id="PTHR43434">
    <property type="entry name" value="PHOSPHOGLYCOLATE PHOSPHATASE"/>
    <property type="match status" value="1"/>
</dbReference>
<accession>A0A1B4XJ92</accession>
<dbReference type="SUPFAM" id="SSF56784">
    <property type="entry name" value="HAD-like"/>
    <property type="match status" value="1"/>
</dbReference>
<dbReference type="NCBIfam" id="TIGR01509">
    <property type="entry name" value="HAD-SF-IA-v3"/>
    <property type="match status" value="1"/>
</dbReference>
<dbReference type="Proteomes" id="UP000243180">
    <property type="component" value="Chromosome"/>
</dbReference>
<dbReference type="PANTHER" id="PTHR43434:SF3">
    <property type="entry name" value="GMP_IMP NUCLEOTIDASE YRFG"/>
    <property type="match status" value="1"/>
</dbReference>
<dbReference type="GO" id="GO:0005829">
    <property type="term" value="C:cytosol"/>
    <property type="evidence" value="ECO:0007669"/>
    <property type="project" value="TreeGrafter"/>
</dbReference>
<proteinExistence type="predicted"/>
<dbReference type="FunCoup" id="A0A1B4XJ92">
    <property type="interactions" value="92"/>
</dbReference>
<name>A0A1B4XJ92_9GAMM</name>
<organism evidence="1 2">
    <name type="scientific">Sulfuricaulis limicola</name>
    <dbReference type="NCBI Taxonomy" id="1620215"/>
    <lineage>
        <taxon>Bacteria</taxon>
        <taxon>Pseudomonadati</taxon>
        <taxon>Pseudomonadota</taxon>
        <taxon>Gammaproteobacteria</taxon>
        <taxon>Acidiferrobacterales</taxon>
        <taxon>Acidiferrobacteraceae</taxon>
        <taxon>Sulfuricaulis</taxon>
    </lineage>
</organism>
<sequence length="216" mass="24995">MVAWNRLDTLLLDLDGTLLDLHYDNHFWLEHVPRRYAETHGLSPEAAREEVLGRYKRAEGTLNWYCVDYWSRELRLDIPLLKEEVNHLIAVHPHVLDFLEAVKALKKRVVLVTNAHGKTLAIKFQRTALHGHFDAVVCSHDLGLPKEHADFWDKMQQVQPFEKRTALLIDDSLPVLRSASQYGIGQLLAVYKPDSKLPEKDVGEFRAIRSFREIMP</sequence>
<dbReference type="Gene3D" id="3.40.50.1000">
    <property type="entry name" value="HAD superfamily/HAD-like"/>
    <property type="match status" value="1"/>
</dbReference>
<reference evidence="1 2" key="1">
    <citation type="submission" date="2015-05" db="EMBL/GenBank/DDBJ databases">
        <title>Complete genome sequence of a sulfur-oxidizing gammaproteobacterium strain HA5.</title>
        <authorList>
            <person name="Miura A."/>
            <person name="Kojima H."/>
            <person name="Fukui M."/>
        </authorList>
    </citation>
    <scope>NUCLEOTIDE SEQUENCE [LARGE SCALE GENOMIC DNA]</scope>
    <source>
        <strain evidence="1 2">HA5</strain>
    </source>
</reference>
<dbReference type="InterPro" id="IPR006439">
    <property type="entry name" value="HAD-SF_hydro_IA"/>
</dbReference>
<keyword evidence="2" id="KW-1185">Reference proteome</keyword>
<dbReference type="Pfam" id="PF13419">
    <property type="entry name" value="HAD_2"/>
    <property type="match status" value="1"/>
</dbReference>
<dbReference type="KEGG" id="slim:SCL_2593"/>
<dbReference type="GO" id="GO:0006281">
    <property type="term" value="P:DNA repair"/>
    <property type="evidence" value="ECO:0007669"/>
    <property type="project" value="TreeGrafter"/>
</dbReference>
<dbReference type="AlphaFoldDB" id="A0A1B4XJ92"/>
<dbReference type="SFLD" id="SFLDG01129">
    <property type="entry name" value="C1.5:_HAD__Beta-PGM__Phosphata"/>
    <property type="match status" value="1"/>
</dbReference>
<dbReference type="OrthoDB" id="9773910at2"/>
<dbReference type="InterPro" id="IPR050155">
    <property type="entry name" value="HAD-like_hydrolase_sf"/>
</dbReference>
<dbReference type="RefSeq" id="WP_096361569.1">
    <property type="nucleotide sequence ID" value="NZ_AP014879.1"/>
</dbReference>
<dbReference type="InterPro" id="IPR023214">
    <property type="entry name" value="HAD_sf"/>
</dbReference>
<dbReference type="InParanoid" id="A0A1B4XJ92"/>
<evidence type="ECO:0000313" key="1">
    <source>
        <dbReference type="EMBL" id="BAV34870.1"/>
    </source>
</evidence>
<dbReference type="InterPro" id="IPR041492">
    <property type="entry name" value="HAD_2"/>
</dbReference>
<dbReference type="CDD" id="cd01427">
    <property type="entry name" value="HAD_like"/>
    <property type="match status" value="1"/>
</dbReference>
<dbReference type="EMBL" id="AP014879">
    <property type="protein sequence ID" value="BAV34870.1"/>
    <property type="molecule type" value="Genomic_DNA"/>
</dbReference>
<protein>
    <submittedName>
        <fullName evidence="1">Haloacid dehalogenase</fullName>
    </submittedName>
</protein>
<evidence type="ECO:0000313" key="2">
    <source>
        <dbReference type="Proteomes" id="UP000243180"/>
    </source>
</evidence>
<gene>
    <name evidence="1" type="ORF">SCL_2593</name>
</gene>
<dbReference type="GO" id="GO:0008967">
    <property type="term" value="F:phosphoglycolate phosphatase activity"/>
    <property type="evidence" value="ECO:0007669"/>
    <property type="project" value="TreeGrafter"/>
</dbReference>
<dbReference type="InterPro" id="IPR036412">
    <property type="entry name" value="HAD-like_sf"/>
</dbReference>
<dbReference type="NCBIfam" id="NF011564">
    <property type="entry name" value="PRK14988.1"/>
    <property type="match status" value="1"/>
</dbReference>
<dbReference type="SFLD" id="SFLDS00003">
    <property type="entry name" value="Haloacid_Dehalogenase"/>
    <property type="match status" value="1"/>
</dbReference>